<sequence>MKTILSNGTIFASAHFQAVEALYIENGRIAAFGSKSEIMLQFCRPDVTVIDLAGAFVYPGFVDNHLHLPGHGMRLSMLDLSVASSKAEMFTLLKKQVQQTPPGEWVLGLNWDENQFPCQSIPNIQELDTLSDNHPIFLTRTCTHAYLANTNAFQRAGIRVGQNDPPNGSFGRDTAGRFNGLLYEQAAKPFYEAQPTPDYEAQKTFTQKAIQHALQLGLTAAHTEDLRYLGRMDALLRIYRELREEGHLFRTNHLIYHPHLPELDDLQLKAGDGDEWLRIGAVKIFADGAIGGRTALLSSPYHDSPQTSGIAMHTQAEFDHLTQQARKRKIPIAVHAIGDGGIEIALRSMERFPAQKASSYRDRLIHVQVIRPEQIERLKQLHVAVDIQPRFVASDFPWVIDRVGPERTDFLYPWKTLIDAGIICGGGSDAPIEPLDPLLGIHAAITRRKPKESHAGYLVQQKLNRLEAIRLFTLGGAQTATEEQERGSIEIGKYGDLTVLDRNLFTVDVDKILDAQTKLTIVNGRIAYRNGL</sequence>
<proteinExistence type="predicted"/>
<protein>
    <submittedName>
        <fullName evidence="2">Hydrolase</fullName>
    </submittedName>
</protein>
<dbReference type="PANTHER" id="PTHR22642:SF2">
    <property type="entry name" value="PROTEIN LONG AFTER FAR-RED 3"/>
    <property type="match status" value="1"/>
</dbReference>
<dbReference type="Gene3D" id="2.30.40.10">
    <property type="entry name" value="Urease, subunit C, domain 1"/>
    <property type="match status" value="1"/>
</dbReference>
<dbReference type="PANTHER" id="PTHR22642">
    <property type="entry name" value="IMIDAZOLONEPROPIONASE"/>
    <property type="match status" value="1"/>
</dbReference>
<dbReference type="InterPro" id="IPR033932">
    <property type="entry name" value="YtcJ-like"/>
</dbReference>
<dbReference type="Pfam" id="PF07969">
    <property type="entry name" value="Amidohydro_3"/>
    <property type="match status" value="1"/>
</dbReference>
<dbReference type="InterPro" id="IPR013108">
    <property type="entry name" value="Amidohydro_3"/>
</dbReference>
<name>A0A419SFQ5_9BACL</name>
<comment type="caution">
    <text evidence="2">The sequence shown here is derived from an EMBL/GenBank/DDBJ whole genome shotgun (WGS) entry which is preliminary data.</text>
</comment>
<evidence type="ECO:0000313" key="3">
    <source>
        <dbReference type="Proteomes" id="UP000284219"/>
    </source>
</evidence>
<evidence type="ECO:0000259" key="1">
    <source>
        <dbReference type="Pfam" id="PF07969"/>
    </source>
</evidence>
<dbReference type="RefSeq" id="WP_120190095.1">
    <property type="nucleotide sequence ID" value="NZ_MCHY01000009.1"/>
</dbReference>
<dbReference type="Gene3D" id="3.20.20.140">
    <property type="entry name" value="Metal-dependent hydrolases"/>
    <property type="match status" value="1"/>
</dbReference>
<dbReference type="EMBL" id="MCHY01000009">
    <property type="protein sequence ID" value="RKD22621.1"/>
    <property type="molecule type" value="Genomic_DNA"/>
</dbReference>
<keyword evidence="3" id="KW-1185">Reference proteome</keyword>
<dbReference type="Proteomes" id="UP000284219">
    <property type="component" value="Unassembled WGS sequence"/>
</dbReference>
<reference evidence="2 3" key="1">
    <citation type="submission" date="2016-08" db="EMBL/GenBank/DDBJ databases">
        <title>Novel Firmicute Genomes.</title>
        <authorList>
            <person name="Poppleton D.I."/>
            <person name="Gribaldo S."/>
        </authorList>
    </citation>
    <scope>NUCLEOTIDE SEQUENCE [LARGE SCALE GENOMIC DNA]</scope>
    <source>
        <strain evidence="2 3">RAOx-1</strain>
    </source>
</reference>
<dbReference type="GO" id="GO:0016810">
    <property type="term" value="F:hydrolase activity, acting on carbon-nitrogen (but not peptide) bonds"/>
    <property type="evidence" value="ECO:0007669"/>
    <property type="project" value="InterPro"/>
</dbReference>
<feature type="domain" description="Amidohydrolase 3" evidence="1">
    <location>
        <begin position="49"/>
        <end position="528"/>
    </location>
</feature>
<dbReference type="SUPFAM" id="SSF51338">
    <property type="entry name" value="Composite domain of metallo-dependent hydrolases"/>
    <property type="match status" value="1"/>
</dbReference>
<accession>A0A419SFQ5</accession>
<dbReference type="AlphaFoldDB" id="A0A419SFQ5"/>
<dbReference type="InterPro" id="IPR011059">
    <property type="entry name" value="Metal-dep_hydrolase_composite"/>
</dbReference>
<dbReference type="Gene3D" id="3.10.310.70">
    <property type="match status" value="1"/>
</dbReference>
<gene>
    <name evidence="2" type="ORF">BEP19_10190</name>
</gene>
<organism evidence="2 3">
    <name type="scientific">Ammoniphilus oxalaticus</name>
    <dbReference type="NCBI Taxonomy" id="66863"/>
    <lineage>
        <taxon>Bacteria</taxon>
        <taxon>Bacillati</taxon>
        <taxon>Bacillota</taxon>
        <taxon>Bacilli</taxon>
        <taxon>Bacillales</taxon>
        <taxon>Paenibacillaceae</taxon>
        <taxon>Aneurinibacillus group</taxon>
        <taxon>Ammoniphilus</taxon>
    </lineage>
</organism>
<keyword evidence="2" id="KW-0378">Hydrolase</keyword>
<evidence type="ECO:0000313" key="2">
    <source>
        <dbReference type="EMBL" id="RKD22621.1"/>
    </source>
</evidence>
<dbReference type="OrthoDB" id="9767366at2"/>
<dbReference type="SUPFAM" id="SSF51556">
    <property type="entry name" value="Metallo-dependent hydrolases"/>
    <property type="match status" value="1"/>
</dbReference>
<dbReference type="InterPro" id="IPR032466">
    <property type="entry name" value="Metal_Hydrolase"/>
</dbReference>
<dbReference type="CDD" id="cd01300">
    <property type="entry name" value="YtcJ_like"/>
    <property type="match status" value="1"/>
</dbReference>